<proteinExistence type="predicted"/>
<evidence type="ECO:0000313" key="2">
    <source>
        <dbReference type="EMBL" id="RSH86311.1"/>
    </source>
</evidence>
<reference evidence="2 3" key="1">
    <citation type="submission" date="2018-11" db="EMBL/GenBank/DDBJ databases">
        <title>Genome sequence of Apiotrichum porosum DSM 27194.</title>
        <authorList>
            <person name="Aliyu H."/>
            <person name="Gorte O."/>
            <person name="Ochsenreither K."/>
        </authorList>
    </citation>
    <scope>NUCLEOTIDE SEQUENCE [LARGE SCALE GENOMIC DNA]</scope>
    <source>
        <strain evidence="2 3">DSM 27194</strain>
    </source>
</reference>
<sequence>MEIACLKAKLSLREEDNAQLVVAFSQELKKVSDKYKKDVADLEHAHTASLKKLKKQLCRAQDDLRLQAGNHSSDVWYLNRHLNHEQKKNANLKAEVDRLSSLLRGRDQRDLYNQTTDDRGQYMRHESRTRLPGPSRRRTYEDAPNHYESRHYGAVRSYETNMYPQDDDKHVGSDCYRPIGYRPNRR</sequence>
<dbReference type="RefSeq" id="XP_028479096.1">
    <property type="nucleotide sequence ID" value="XM_028620124.1"/>
</dbReference>
<feature type="region of interest" description="Disordered" evidence="1">
    <location>
        <begin position="162"/>
        <end position="186"/>
    </location>
</feature>
<gene>
    <name evidence="2" type="ORF">EHS24_004553</name>
</gene>
<comment type="caution">
    <text evidence="2">The sequence shown here is derived from an EMBL/GenBank/DDBJ whole genome shotgun (WGS) entry which is preliminary data.</text>
</comment>
<dbReference type="GeneID" id="39589096"/>
<organism evidence="2 3">
    <name type="scientific">Apiotrichum porosum</name>
    <dbReference type="NCBI Taxonomy" id="105984"/>
    <lineage>
        <taxon>Eukaryota</taxon>
        <taxon>Fungi</taxon>
        <taxon>Dikarya</taxon>
        <taxon>Basidiomycota</taxon>
        <taxon>Agaricomycotina</taxon>
        <taxon>Tremellomycetes</taxon>
        <taxon>Trichosporonales</taxon>
        <taxon>Trichosporonaceae</taxon>
        <taxon>Apiotrichum</taxon>
    </lineage>
</organism>
<feature type="compositionally biased region" description="Basic and acidic residues" evidence="1">
    <location>
        <begin position="107"/>
        <end position="129"/>
    </location>
</feature>
<keyword evidence="3" id="KW-1185">Reference proteome</keyword>
<feature type="region of interest" description="Disordered" evidence="1">
    <location>
        <begin position="107"/>
        <end position="148"/>
    </location>
</feature>
<protein>
    <submittedName>
        <fullName evidence="2">Uncharacterized protein</fullName>
    </submittedName>
</protein>
<evidence type="ECO:0000313" key="3">
    <source>
        <dbReference type="Proteomes" id="UP000279236"/>
    </source>
</evidence>
<dbReference type="EMBL" id="RSCE01000002">
    <property type="protein sequence ID" value="RSH86311.1"/>
    <property type="molecule type" value="Genomic_DNA"/>
</dbReference>
<evidence type="ECO:0000256" key="1">
    <source>
        <dbReference type="SAM" id="MobiDB-lite"/>
    </source>
</evidence>
<name>A0A427Y5E9_9TREE</name>
<dbReference type="Proteomes" id="UP000279236">
    <property type="component" value="Unassembled WGS sequence"/>
</dbReference>
<dbReference type="AlphaFoldDB" id="A0A427Y5E9"/>
<accession>A0A427Y5E9</accession>
<feature type="compositionally biased region" description="Basic and acidic residues" evidence="1">
    <location>
        <begin position="138"/>
        <end position="148"/>
    </location>
</feature>